<protein>
    <submittedName>
        <fullName evidence="2">NAD(P)-dependent oxidoreductase</fullName>
    </submittedName>
</protein>
<name>A0A414A0I5_9FIRM</name>
<feature type="domain" description="NAD(P)-binding" evidence="1">
    <location>
        <begin position="28"/>
        <end position="139"/>
    </location>
</feature>
<proteinExistence type="predicted"/>
<dbReference type="InterPro" id="IPR016040">
    <property type="entry name" value="NAD(P)-bd_dom"/>
</dbReference>
<comment type="caution">
    <text evidence="2">The sequence shown here is derived from an EMBL/GenBank/DDBJ whole genome shotgun (WGS) entry which is preliminary data.</text>
</comment>
<evidence type="ECO:0000259" key="1">
    <source>
        <dbReference type="Pfam" id="PF13460"/>
    </source>
</evidence>
<accession>A0A414A0I5</accession>
<dbReference type="AlphaFoldDB" id="A0A414A0I5"/>
<dbReference type="InterPro" id="IPR036291">
    <property type="entry name" value="NAD(P)-bd_dom_sf"/>
</dbReference>
<dbReference type="SUPFAM" id="SSF51735">
    <property type="entry name" value="NAD(P)-binding Rossmann-fold domains"/>
    <property type="match status" value="1"/>
</dbReference>
<evidence type="ECO:0000313" key="2">
    <source>
        <dbReference type="EMBL" id="RHC38898.1"/>
    </source>
</evidence>
<dbReference type="Pfam" id="PF13460">
    <property type="entry name" value="NAD_binding_10"/>
    <property type="match status" value="1"/>
</dbReference>
<dbReference type="RefSeq" id="WP_118390097.1">
    <property type="nucleotide sequence ID" value="NZ_QSHU01000011.1"/>
</dbReference>
<dbReference type="Gene3D" id="3.40.50.720">
    <property type="entry name" value="NAD(P)-binding Rossmann-like Domain"/>
    <property type="match status" value="1"/>
</dbReference>
<dbReference type="EMBL" id="QSHU01000011">
    <property type="protein sequence ID" value="RHC38898.1"/>
    <property type="molecule type" value="Genomic_DNA"/>
</dbReference>
<gene>
    <name evidence="2" type="ORF">DW848_09040</name>
</gene>
<sequence>MILVGSTGFVGSNLMKQGVFDRVYHSIDIEEAYETHPDILIYAGVTGTKFWANKFPDKDRIVIEQAIKNIERIGARKLVLISSVDVNEVLDCDESYQIKESCFGYYGNDRLKLERWVEERFTDYTIIRLPAIYGENLKKNYVHDLICPIPPMLTVDKYNELITHIPEINDIYRMEEDGLFHYIRNVEVDKELIDKFIKNKFNALSFTNPESCFQYYNLSWLWKDIHRIIDLDIKKINLVTEPIYSKDLFESVYNKKSDYSVLARPVNYKLKSKYAELFGGKNGYMYSAEYVFNDLEKFIANLRKREY</sequence>
<reference evidence="2 3" key="1">
    <citation type="submission" date="2018-08" db="EMBL/GenBank/DDBJ databases">
        <title>A genome reference for cultivated species of the human gut microbiota.</title>
        <authorList>
            <person name="Zou Y."/>
            <person name="Xue W."/>
            <person name="Luo G."/>
        </authorList>
    </citation>
    <scope>NUCLEOTIDE SEQUENCE [LARGE SCALE GENOMIC DNA]</scope>
    <source>
        <strain evidence="2 3">AM36-3AA</strain>
    </source>
</reference>
<evidence type="ECO:0000313" key="3">
    <source>
        <dbReference type="Proteomes" id="UP000286104"/>
    </source>
</evidence>
<dbReference type="Proteomes" id="UP000286104">
    <property type="component" value="Unassembled WGS sequence"/>
</dbReference>
<organism evidence="2 3">
    <name type="scientific">Agathobacter rectalis</name>
    <dbReference type="NCBI Taxonomy" id="39491"/>
    <lineage>
        <taxon>Bacteria</taxon>
        <taxon>Bacillati</taxon>
        <taxon>Bacillota</taxon>
        <taxon>Clostridia</taxon>
        <taxon>Lachnospirales</taxon>
        <taxon>Lachnospiraceae</taxon>
        <taxon>Agathobacter</taxon>
    </lineage>
</organism>